<proteinExistence type="predicted"/>
<reference evidence="3" key="1">
    <citation type="submission" date="2022-11" db="UniProtKB">
        <authorList>
            <consortium name="WormBaseParasite"/>
        </authorList>
    </citation>
    <scope>IDENTIFICATION</scope>
</reference>
<dbReference type="Proteomes" id="UP000887566">
    <property type="component" value="Unplaced"/>
</dbReference>
<dbReference type="WBParaSite" id="PSAMB.scaffold769size41634.g8667.t1">
    <property type="protein sequence ID" value="PSAMB.scaffold769size41634.g8667.t1"/>
    <property type="gene ID" value="PSAMB.scaffold769size41634.g8667"/>
</dbReference>
<organism evidence="2 3">
    <name type="scientific">Plectus sambesii</name>
    <dbReference type="NCBI Taxonomy" id="2011161"/>
    <lineage>
        <taxon>Eukaryota</taxon>
        <taxon>Metazoa</taxon>
        <taxon>Ecdysozoa</taxon>
        <taxon>Nematoda</taxon>
        <taxon>Chromadorea</taxon>
        <taxon>Plectida</taxon>
        <taxon>Plectina</taxon>
        <taxon>Plectoidea</taxon>
        <taxon>Plectidae</taxon>
        <taxon>Plectus</taxon>
    </lineage>
</organism>
<feature type="compositionally biased region" description="Basic and acidic residues" evidence="1">
    <location>
        <begin position="1"/>
        <end position="14"/>
    </location>
</feature>
<dbReference type="AlphaFoldDB" id="A0A914XDB2"/>
<evidence type="ECO:0000313" key="3">
    <source>
        <dbReference type="WBParaSite" id="PSAMB.scaffold769size41634.g8667.t1"/>
    </source>
</evidence>
<accession>A0A914XDB2</accession>
<sequence>MRNGDGKGKERDECEGSGGWTIGRPTSNAALCDRPHSLVKLRRTKKVPAASKKRLRQDAKSIFVEYRAVARRDHTRRFSRCMRVQPTGRGVSGFSAPTQKAAVVGQPGTAASNCDHTVAAHVHLSDKHRVTTALRSATNAPPFAPSQ</sequence>
<keyword evidence="2" id="KW-1185">Reference proteome</keyword>
<evidence type="ECO:0000256" key="1">
    <source>
        <dbReference type="SAM" id="MobiDB-lite"/>
    </source>
</evidence>
<evidence type="ECO:0000313" key="2">
    <source>
        <dbReference type="Proteomes" id="UP000887566"/>
    </source>
</evidence>
<name>A0A914XDB2_9BILA</name>
<feature type="region of interest" description="Disordered" evidence="1">
    <location>
        <begin position="1"/>
        <end position="30"/>
    </location>
</feature>
<protein>
    <submittedName>
        <fullName evidence="3">Uncharacterized protein</fullName>
    </submittedName>
</protein>